<gene>
    <name evidence="1" type="ORF">MKW98_019394</name>
</gene>
<dbReference type="EMBL" id="JAJJMB010012638">
    <property type="protein sequence ID" value="KAI3874821.1"/>
    <property type="molecule type" value="Genomic_DNA"/>
</dbReference>
<evidence type="ECO:0000313" key="1">
    <source>
        <dbReference type="EMBL" id="KAI3874821.1"/>
    </source>
</evidence>
<proteinExistence type="predicted"/>
<evidence type="ECO:0000313" key="2">
    <source>
        <dbReference type="Proteomes" id="UP001202328"/>
    </source>
</evidence>
<name>A0AAD4X9Z3_9MAGN</name>
<reference evidence="1" key="1">
    <citation type="submission" date="2022-04" db="EMBL/GenBank/DDBJ databases">
        <title>A functionally conserved STORR gene fusion in Papaver species that diverged 16.8 million years ago.</title>
        <authorList>
            <person name="Catania T."/>
        </authorList>
    </citation>
    <scope>NUCLEOTIDE SEQUENCE</scope>
    <source>
        <strain evidence="1">S-188037</strain>
    </source>
</reference>
<dbReference type="AlphaFoldDB" id="A0AAD4X9Z3"/>
<organism evidence="1 2">
    <name type="scientific">Papaver atlanticum</name>
    <dbReference type="NCBI Taxonomy" id="357466"/>
    <lineage>
        <taxon>Eukaryota</taxon>
        <taxon>Viridiplantae</taxon>
        <taxon>Streptophyta</taxon>
        <taxon>Embryophyta</taxon>
        <taxon>Tracheophyta</taxon>
        <taxon>Spermatophyta</taxon>
        <taxon>Magnoliopsida</taxon>
        <taxon>Ranunculales</taxon>
        <taxon>Papaveraceae</taxon>
        <taxon>Papaveroideae</taxon>
        <taxon>Papaver</taxon>
    </lineage>
</organism>
<sequence>MWRRNSLSLKLLYLSNPNSNLQYPNPLLRSAVIFNGYGVRAGVSQIQLHSFSGEFPSCSPYSLKLGLEKSDADRALRFSSSSSAAADVIGPSVATTTITATLTKARDVAEMVRHYGCCYWELSKARLSMLLVATSGEGSVLGSGGAVDAAWTLLDLYWYHDGCSIWRPHESGV</sequence>
<keyword evidence="2" id="KW-1185">Reference proteome</keyword>
<dbReference type="Proteomes" id="UP001202328">
    <property type="component" value="Unassembled WGS sequence"/>
</dbReference>
<comment type="caution">
    <text evidence="1">The sequence shown here is derived from an EMBL/GenBank/DDBJ whole genome shotgun (WGS) entry which is preliminary data.</text>
</comment>
<protein>
    <submittedName>
        <fullName evidence="1">Uncharacterized protein</fullName>
    </submittedName>
</protein>
<accession>A0AAD4X9Z3</accession>